<feature type="region of interest" description="Disordered" evidence="1">
    <location>
        <begin position="399"/>
        <end position="418"/>
    </location>
</feature>
<feature type="region of interest" description="Disordered" evidence="1">
    <location>
        <begin position="326"/>
        <end position="348"/>
    </location>
</feature>
<feature type="region of interest" description="Disordered" evidence="1">
    <location>
        <begin position="39"/>
        <end position="75"/>
    </location>
</feature>
<reference evidence="2 3" key="1">
    <citation type="journal article" date="2021" name="MBio">
        <title>A New Model Trypanosomatid, Novymonas esmeraldas: Genomic Perception of Its 'Candidatus Pandoraea novymonadis' Endosymbiont.</title>
        <authorList>
            <person name="Zakharova A."/>
            <person name="Saura A."/>
            <person name="Butenko A."/>
            <person name="Podesvova L."/>
            <person name="Warmusova S."/>
            <person name="Kostygov A.Y."/>
            <person name="Nenarokova A."/>
            <person name="Lukes J."/>
            <person name="Opperdoes F.R."/>
            <person name="Yurchenko V."/>
        </authorList>
    </citation>
    <scope>NUCLEOTIDE SEQUENCE [LARGE SCALE GENOMIC DNA]</scope>
    <source>
        <strain evidence="2 3">E262AT.01</strain>
    </source>
</reference>
<feature type="compositionally biased region" description="Basic residues" evidence="1">
    <location>
        <begin position="616"/>
        <end position="628"/>
    </location>
</feature>
<name>A0AAW0F0P6_9TRYP</name>
<feature type="compositionally biased region" description="Basic residues" evidence="1">
    <location>
        <begin position="647"/>
        <end position="658"/>
    </location>
</feature>
<sequence length="1202" mass="125762">MDFSFPHFTRASTDNVVASTPQKSLLELVIEAKGRLGLVPQREAPRRHPSASTFHQFSGSDEDGDDAAGAESGAAQDAVLTTRTSWVPPSHLLDYFFSGEFLSIFLSLHGITASRAASLLAPPLLTVRDAQLHPQVEAGLCAALHETALGGPNGHLQRGGTWGAPQGGRGAAFAGGAHHSSFAGMSGFTEHERTAAGGGGGGGGGGTLSALASRSAGTARATSAEASRVLLRGLQQVSLPALLLGDHVLLSGPRGVGKRTAALLCAGANILASVHSASLPAAVSEAAAAADADAGEVDVSDATTSAALKTEEAKTERAADAAAVKEEDEEAEEVEAAAASTAPPPSSPPAPHALLLFASHSEVAATARWLECVFGPAAFAPYVFERDSVALQPLRLEPRARDAPASSSGGPVPREASRAYDAPPHWCLHSAPAAVAEGGRRFIGPPVALPFIADAAGAAGPPVLLESADPTQAESIPVGLAELAALVKEAPLPAEVPSAVPSGAAERTSAEGDGDDGAHRRRRRRRESEDEASDGGDRRRGATSSSHSHRHRSHRSRSDRDGSGAAAAGDDDGDDGDDGARVLRHRRVERAPHSGRHHHHRRRSSRERRDGAGSSSRHHRHRSSRHGRSVSDDEDDDDGSEDEERRVRRHRRHHRHRSGSGERPSRSSRHRRSDGDRDRHHHHHSRRHRSSRQERRGAASRSSSSSLSNSSVSSATSSPAQQHLFTMPPPALMPSSLDEVVAPVLDVGVEPPTVEELHALALAAMDGTSPAVVLSALPAHSFSSPAVAAPAAAVDAAAVLDGGGDAATAVDADADADADGDGAGVPSFLRQRVPLLLTTYSALQSALNAVQGEASALPPLEHVRVAVLANLERALTPPLKDSFAHAWWLSLTNAVDVECQFVVTAERLSGEVRGFLDSTILPDAGERLVHFEQRDASVWAMMNVEVCAVPVEASAGAADAAAASDAAAAAAAAVSSRGRRGGGGRPRISGGDIDAAKVARLFSAVVEHLSDEGGEAAAAAQQQQQQQQRRGGGGGGRVVVVCSARREQSTILTQLQQLFDDHVVEARAVPVRVTESAEQFRAMAAEVLVLTDAQLTDPRVLRDVHQCAAVDLIIHFSLPRPVMTQLERSEIIGVLAQRGRAVLGHSRPFCARRWWRGAHAPHSGSTDYAPVKVASLLLMTEHNMHGRAGACVMEALREVAVD</sequence>
<organism evidence="2 3">
    <name type="scientific">Novymonas esmeraldas</name>
    <dbReference type="NCBI Taxonomy" id="1808958"/>
    <lineage>
        <taxon>Eukaryota</taxon>
        <taxon>Discoba</taxon>
        <taxon>Euglenozoa</taxon>
        <taxon>Kinetoplastea</taxon>
        <taxon>Metakinetoplastina</taxon>
        <taxon>Trypanosomatida</taxon>
        <taxon>Trypanosomatidae</taxon>
        <taxon>Novymonas</taxon>
    </lineage>
</organism>
<feature type="compositionally biased region" description="Acidic residues" evidence="1">
    <location>
        <begin position="326"/>
        <end position="335"/>
    </location>
</feature>
<comment type="caution">
    <text evidence="2">The sequence shown here is derived from an EMBL/GenBank/DDBJ whole genome shotgun (WGS) entry which is preliminary data.</text>
</comment>
<feature type="compositionally biased region" description="Acidic residues" evidence="1">
    <location>
        <begin position="632"/>
        <end position="642"/>
    </location>
</feature>
<feature type="compositionally biased region" description="Basic residues" evidence="1">
    <location>
        <begin position="679"/>
        <end position="690"/>
    </location>
</feature>
<feature type="region of interest" description="Disordered" evidence="1">
    <location>
        <begin position="495"/>
        <end position="731"/>
    </location>
</feature>
<evidence type="ECO:0000256" key="1">
    <source>
        <dbReference type="SAM" id="MobiDB-lite"/>
    </source>
</evidence>
<dbReference type="Proteomes" id="UP001430356">
    <property type="component" value="Unassembled WGS sequence"/>
</dbReference>
<protein>
    <submittedName>
        <fullName evidence="2">Uncharacterized protein</fullName>
    </submittedName>
</protein>
<feature type="compositionally biased region" description="Low complexity" evidence="1">
    <location>
        <begin position="699"/>
        <end position="720"/>
    </location>
</feature>
<dbReference type="InterPro" id="IPR027417">
    <property type="entry name" value="P-loop_NTPase"/>
</dbReference>
<evidence type="ECO:0000313" key="2">
    <source>
        <dbReference type="EMBL" id="KAK7198792.1"/>
    </source>
</evidence>
<evidence type="ECO:0000313" key="3">
    <source>
        <dbReference type="Proteomes" id="UP001430356"/>
    </source>
</evidence>
<proteinExistence type="predicted"/>
<accession>A0AAW0F0P6</accession>
<feature type="compositionally biased region" description="Basic residues" evidence="1">
    <location>
        <begin position="582"/>
        <end position="606"/>
    </location>
</feature>
<dbReference type="SUPFAM" id="SSF52540">
    <property type="entry name" value="P-loop containing nucleoside triphosphate hydrolases"/>
    <property type="match status" value="1"/>
</dbReference>
<gene>
    <name evidence="2" type="ORF">NESM_000844700</name>
</gene>
<keyword evidence="3" id="KW-1185">Reference proteome</keyword>
<dbReference type="EMBL" id="JAECZO010000176">
    <property type="protein sequence ID" value="KAK7198792.1"/>
    <property type="molecule type" value="Genomic_DNA"/>
</dbReference>
<dbReference type="AlphaFoldDB" id="A0AAW0F0P6"/>